<evidence type="ECO:0000313" key="4">
    <source>
        <dbReference type="Proteomes" id="UP000697127"/>
    </source>
</evidence>
<feature type="compositionally biased region" description="Low complexity" evidence="1">
    <location>
        <begin position="38"/>
        <end position="50"/>
    </location>
</feature>
<dbReference type="Proteomes" id="UP000697127">
    <property type="component" value="Unassembled WGS sequence"/>
</dbReference>
<evidence type="ECO:0000256" key="2">
    <source>
        <dbReference type="SAM" id="Phobius"/>
    </source>
</evidence>
<comment type="caution">
    <text evidence="3">The sequence shown here is derived from an EMBL/GenBank/DDBJ whole genome shotgun (WGS) entry which is preliminary data.</text>
</comment>
<evidence type="ECO:0000313" key="3">
    <source>
        <dbReference type="EMBL" id="KAG0690553.1"/>
    </source>
</evidence>
<accession>A0A9P6WQS6</accession>
<protein>
    <submittedName>
        <fullName evidence="3">Uncharacterized protein</fullName>
    </submittedName>
</protein>
<sequence length="391" mass="42865">MIISSYKFVYSSIVLDDLKNKTKKLTHHDKKKTKSKSSLKSSSSVTSLHSKTSEISSINKKSPTKSLSSRNSIRSVSTDGSNLKSSLVAAAVSNSNSPSNVNSSSASFISNSIAPTSATTQSTVETDETKLSSTPLMTNETTKTILSTNTVNTLISDQDFYPISSTDIPASNIHKESKTPVILDIPNFQSTVTSTTNNNNNITKMSKSTTPKSIPEKKSKNLTDNVNKTIKKDIEIISDEIEKDIPNSKDVESFFEKIKKTLIYYYSETSTSTISLIQSTSKSLINSYNSFVSIISNQIAKFIDFTKYYYLKSVETVNTYPLIAYDALYLTASALIGGLSYTFHKEYLTKRACESCHGVKVNNLHIAGAVVLCLSIMGAGNYLYLKKSKKA</sequence>
<feature type="transmembrane region" description="Helical" evidence="2">
    <location>
        <begin position="364"/>
        <end position="385"/>
    </location>
</feature>
<dbReference type="EMBL" id="PUHW01000027">
    <property type="protein sequence ID" value="KAG0690553.1"/>
    <property type="molecule type" value="Genomic_DNA"/>
</dbReference>
<proteinExistence type="predicted"/>
<feature type="compositionally biased region" description="Low complexity" evidence="1">
    <location>
        <begin position="66"/>
        <end position="79"/>
    </location>
</feature>
<keyword evidence="2" id="KW-0472">Membrane</keyword>
<keyword evidence="2" id="KW-1133">Transmembrane helix</keyword>
<feature type="region of interest" description="Disordered" evidence="1">
    <location>
        <begin position="194"/>
        <end position="220"/>
    </location>
</feature>
<evidence type="ECO:0000256" key="1">
    <source>
        <dbReference type="SAM" id="MobiDB-lite"/>
    </source>
</evidence>
<organism evidence="3 4">
    <name type="scientific">Pichia californica</name>
    <dbReference type="NCBI Taxonomy" id="460514"/>
    <lineage>
        <taxon>Eukaryota</taxon>
        <taxon>Fungi</taxon>
        <taxon>Dikarya</taxon>
        <taxon>Ascomycota</taxon>
        <taxon>Saccharomycotina</taxon>
        <taxon>Pichiomycetes</taxon>
        <taxon>Pichiales</taxon>
        <taxon>Pichiaceae</taxon>
        <taxon>Pichia</taxon>
    </lineage>
</organism>
<gene>
    <name evidence="3" type="ORF">C6P40_002423</name>
</gene>
<feature type="compositionally biased region" description="Polar residues" evidence="1">
    <location>
        <begin position="54"/>
        <end position="65"/>
    </location>
</feature>
<dbReference type="AlphaFoldDB" id="A0A9P6WQS6"/>
<feature type="region of interest" description="Disordered" evidence="1">
    <location>
        <begin position="23"/>
        <end position="79"/>
    </location>
</feature>
<reference evidence="3" key="1">
    <citation type="submission" date="2020-11" db="EMBL/GenBank/DDBJ databases">
        <title>Kefir isolates.</title>
        <authorList>
            <person name="Marcisauskas S."/>
            <person name="Kim Y."/>
            <person name="Blasche S."/>
        </authorList>
    </citation>
    <scope>NUCLEOTIDE SEQUENCE</scope>
    <source>
        <strain evidence="3">Olga-1</strain>
    </source>
</reference>
<feature type="compositionally biased region" description="Low complexity" evidence="1">
    <location>
        <begin position="194"/>
        <end position="210"/>
    </location>
</feature>
<name>A0A9P6WQS6_9ASCO</name>
<keyword evidence="4" id="KW-1185">Reference proteome</keyword>
<feature type="compositionally biased region" description="Basic residues" evidence="1">
    <location>
        <begin position="23"/>
        <end position="37"/>
    </location>
</feature>
<keyword evidence="2" id="KW-0812">Transmembrane</keyword>